<sequence>MFFRVYFSMTEYEKMDSKNIMNSFVKNENWISSFKEIFFEYISTGQCHMYNEYDIFPM</sequence>
<name>A0A194AE20_9BACT</name>
<reference evidence="2" key="1">
    <citation type="submission" date="2016-06" db="EMBL/GenBank/DDBJ databases">
        <title>Draft genome sequence of Desulfoplanes formicivorans strain Pf12B.</title>
        <authorList>
            <person name="Watanabe M."/>
            <person name="Kojima H."/>
            <person name="Fukui M."/>
        </authorList>
    </citation>
    <scope>NUCLEOTIDE SEQUENCE [LARGE SCALE GENOMIC DNA]</scope>
    <source>
        <strain evidence="2">Pf12B</strain>
    </source>
</reference>
<evidence type="ECO:0000313" key="2">
    <source>
        <dbReference type="Proteomes" id="UP000095200"/>
    </source>
</evidence>
<evidence type="ECO:0000313" key="1">
    <source>
        <dbReference type="EMBL" id="GAU07376.1"/>
    </source>
</evidence>
<organism evidence="1 2">
    <name type="scientific">Desulfoplanes formicivorans</name>
    <dbReference type="NCBI Taxonomy" id="1592317"/>
    <lineage>
        <taxon>Bacteria</taxon>
        <taxon>Pseudomonadati</taxon>
        <taxon>Thermodesulfobacteriota</taxon>
        <taxon>Desulfovibrionia</taxon>
        <taxon>Desulfovibrionales</taxon>
        <taxon>Desulfoplanaceae</taxon>
        <taxon>Desulfoplanes</taxon>
    </lineage>
</organism>
<dbReference type="Proteomes" id="UP000095200">
    <property type="component" value="Unassembled WGS sequence"/>
</dbReference>
<accession>A0A194AE20</accession>
<dbReference type="AlphaFoldDB" id="A0A194AE20"/>
<proteinExistence type="predicted"/>
<protein>
    <submittedName>
        <fullName evidence="1">Uncharacterized protein</fullName>
    </submittedName>
</protein>
<comment type="caution">
    <text evidence="1">The sequence shown here is derived from an EMBL/GenBank/DDBJ whole genome shotgun (WGS) entry which is preliminary data.</text>
</comment>
<gene>
    <name evidence="1" type="ORF">DPF_0054</name>
</gene>
<dbReference type="EMBL" id="BDFE01000004">
    <property type="protein sequence ID" value="GAU07376.1"/>
    <property type="molecule type" value="Genomic_DNA"/>
</dbReference>
<keyword evidence="2" id="KW-1185">Reference proteome</keyword>